<keyword evidence="3" id="KW-0732">Signal</keyword>
<reference evidence="5" key="1">
    <citation type="submission" date="2021-05" db="EMBL/GenBank/DDBJ databases">
        <authorList>
            <person name="Arsene-Ploetze F."/>
        </authorList>
    </citation>
    <scope>NUCLEOTIDE SEQUENCE</scope>
    <source>
        <strain evidence="5">DSM 42138</strain>
    </source>
</reference>
<feature type="disulfide bond" evidence="2">
    <location>
        <begin position="211"/>
        <end position="260"/>
    </location>
</feature>
<accession>A0A9W4DV92</accession>
<name>A0A9W4DV92_9ACTN</name>
<gene>
    <name evidence="5" type="ORF">SCOCK_420062</name>
</gene>
<feature type="active site" description="Nucleophile" evidence="1">
    <location>
        <position position="53"/>
    </location>
</feature>
<evidence type="ECO:0000256" key="1">
    <source>
        <dbReference type="PIRSR" id="PIRSR637460-1"/>
    </source>
</evidence>
<dbReference type="InterPro" id="IPR036514">
    <property type="entry name" value="SGNH_hydro_sf"/>
</dbReference>
<dbReference type="InterPro" id="IPR013830">
    <property type="entry name" value="SGNH_hydro"/>
</dbReference>
<evidence type="ECO:0000313" key="6">
    <source>
        <dbReference type="Proteomes" id="UP001152519"/>
    </source>
</evidence>
<dbReference type="CDD" id="cd01823">
    <property type="entry name" value="SEST_like"/>
    <property type="match status" value="1"/>
</dbReference>
<dbReference type="EC" id="3.1.1.3" evidence="5"/>
<dbReference type="Pfam" id="PF13472">
    <property type="entry name" value="Lipase_GDSL_2"/>
    <property type="match status" value="1"/>
</dbReference>
<dbReference type="RefSeq" id="WP_251495160.1">
    <property type="nucleotide sequence ID" value="NZ_CAJSLV010000073.1"/>
</dbReference>
<protein>
    <submittedName>
        <fullName evidence="5">Lipase 2</fullName>
        <ecNumber evidence="5">3.1.1.3</ecNumber>
    </submittedName>
</protein>
<dbReference type="Gene3D" id="3.40.50.1110">
    <property type="entry name" value="SGNH hydrolase"/>
    <property type="match status" value="1"/>
</dbReference>
<sequence>MSMRILARGVTAALAAGTLAVLGLGAPAAQASAQTSPQTSPQAAQTYVAMGDSYSAGSGILPLDPAASLLCVRSTANYPHVLAARAGLALKDVTCGGAQTKDFAGSQYPGVAPQTDALSSSTGLVTMTIGGNDNSTFIDAILACGSAGVATLGFGHPCKSLYGSTFTDQVDTGTYQALKSALADVRAKAPNARVAILGYPWIVPAAAVPGCFAKLPIASGDVPYLRDLQTHLNAAVQRAAADTGATYVDVSGVSEGHDACRPIGTRWIEPILFGTNFVPVHPNALGESKLADRTAAVLGLG</sequence>
<feature type="domain" description="SGNH hydrolase-type esterase" evidence="4">
    <location>
        <begin position="49"/>
        <end position="286"/>
    </location>
</feature>
<comment type="caution">
    <text evidence="5">The sequence shown here is derived from an EMBL/GenBank/DDBJ whole genome shotgun (WGS) entry which is preliminary data.</text>
</comment>
<evidence type="ECO:0000259" key="4">
    <source>
        <dbReference type="Pfam" id="PF13472"/>
    </source>
</evidence>
<dbReference type="SUPFAM" id="SSF52266">
    <property type="entry name" value="SGNH hydrolase"/>
    <property type="match status" value="1"/>
</dbReference>
<organism evidence="5 6">
    <name type="scientific">Actinacidiphila cocklensis</name>
    <dbReference type="NCBI Taxonomy" id="887465"/>
    <lineage>
        <taxon>Bacteria</taxon>
        <taxon>Bacillati</taxon>
        <taxon>Actinomycetota</taxon>
        <taxon>Actinomycetes</taxon>
        <taxon>Kitasatosporales</taxon>
        <taxon>Streptomycetaceae</taxon>
        <taxon>Actinacidiphila</taxon>
    </lineage>
</organism>
<keyword evidence="6" id="KW-1185">Reference proteome</keyword>
<feature type="chain" id="PRO_5040797060" evidence="3">
    <location>
        <begin position="34"/>
        <end position="301"/>
    </location>
</feature>
<evidence type="ECO:0000256" key="3">
    <source>
        <dbReference type="SAM" id="SignalP"/>
    </source>
</evidence>
<feature type="disulfide bond" evidence="2">
    <location>
        <begin position="144"/>
        <end position="158"/>
    </location>
</feature>
<dbReference type="PANTHER" id="PTHR37981:SF1">
    <property type="entry name" value="SGNH HYDROLASE-TYPE ESTERASE DOMAIN-CONTAINING PROTEIN"/>
    <property type="match status" value="1"/>
</dbReference>
<evidence type="ECO:0000256" key="2">
    <source>
        <dbReference type="PIRSR" id="PIRSR637460-2"/>
    </source>
</evidence>
<dbReference type="Proteomes" id="UP001152519">
    <property type="component" value="Unassembled WGS sequence"/>
</dbReference>
<dbReference type="GO" id="GO:0019433">
    <property type="term" value="P:triglyceride catabolic process"/>
    <property type="evidence" value="ECO:0007669"/>
    <property type="project" value="TreeGrafter"/>
</dbReference>
<feature type="signal peptide" evidence="3">
    <location>
        <begin position="1"/>
        <end position="33"/>
    </location>
</feature>
<keyword evidence="2" id="KW-1015">Disulfide bond</keyword>
<keyword evidence="5" id="KW-0378">Hydrolase</keyword>
<dbReference type="EMBL" id="CAJSLV010000073">
    <property type="protein sequence ID" value="CAG6396561.1"/>
    <property type="molecule type" value="Genomic_DNA"/>
</dbReference>
<dbReference type="AlphaFoldDB" id="A0A9W4DV92"/>
<feature type="active site" evidence="1">
    <location>
        <position position="281"/>
    </location>
</feature>
<proteinExistence type="predicted"/>
<dbReference type="InterPro" id="IPR037460">
    <property type="entry name" value="SEST-like"/>
</dbReference>
<dbReference type="PANTHER" id="PTHR37981">
    <property type="entry name" value="LIPASE 2"/>
    <property type="match status" value="1"/>
</dbReference>
<dbReference type="GO" id="GO:0004806">
    <property type="term" value="F:triacylglycerol lipase activity"/>
    <property type="evidence" value="ECO:0007669"/>
    <property type="project" value="UniProtKB-EC"/>
</dbReference>
<feature type="disulfide bond" evidence="2">
    <location>
        <begin position="71"/>
        <end position="95"/>
    </location>
</feature>
<evidence type="ECO:0000313" key="5">
    <source>
        <dbReference type="EMBL" id="CAG6396561.1"/>
    </source>
</evidence>